<proteinExistence type="inferred from homology"/>
<protein>
    <submittedName>
        <fullName evidence="3">NAD(P)-dependent oxidoreductase</fullName>
    </submittedName>
</protein>
<dbReference type="AlphaFoldDB" id="A0A2U1TEC3"/>
<evidence type="ECO:0000256" key="2">
    <source>
        <dbReference type="ARBA" id="ARBA00023002"/>
    </source>
</evidence>
<dbReference type="PRINTS" id="PR00080">
    <property type="entry name" value="SDRFAMILY"/>
</dbReference>
<keyword evidence="4" id="KW-1185">Reference proteome</keyword>
<dbReference type="CDD" id="cd05233">
    <property type="entry name" value="SDR_c"/>
    <property type="match status" value="1"/>
</dbReference>
<dbReference type="PROSITE" id="PS00061">
    <property type="entry name" value="ADH_SHORT"/>
    <property type="match status" value="1"/>
</dbReference>
<dbReference type="FunFam" id="3.40.50.720:FF:000084">
    <property type="entry name" value="Short-chain dehydrogenase reductase"/>
    <property type="match status" value="1"/>
</dbReference>
<dbReference type="RefSeq" id="WP_108962768.1">
    <property type="nucleotide sequence ID" value="NZ_QEFB01000006.1"/>
</dbReference>
<reference evidence="4" key="1">
    <citation type="submission" date="2018-04" db="EMBL/GenBank/DDBJ databases">
        <authorList>
            <person name="Liu S."/>
            <person name="Wang Z."/>
            <person name="Li J."/>
        </authorList>
    </citation>
    <scope>NUCLEOTIDE SEQUENCE [LARGE SCALE GENOMIC DNA]</scope>
    <source>
        <strain evidence="4">622</strain>
    </source>
</reference>
<name>A0A2U1TEC3_9MICO</name>
<evidence type="ECO:0000313" key="4">
    <source>
        <dbReference type="Proteomes" id="UP000244962"/>
    </source>
</evidence>
<dbReference type="Proteomes" id="UP000244962">
    <property type="component" value="Unassembled WGS sequence"/>
</dbReference>
<dbReference type="EMBL" id="QEFB01000006">
    <property type="protein sequence ID" value="PWC07160.1"/>
    <property type="molecule type" value="Genomic_DNA"/>
</dbReference>
<dbReference type="Gene3D" id="3.40.50.720">
    <property type="entry name" value="NAD(P)-binding Rossmann-like Domain"/>
    <property type="match status" value="1"/>
</dbReference>
<evidence type="ECO:0000256" key="1">
    <source>
        <dbReference type="ARBA" id="ARBA00006484"/>
    </source>
</evidence>
<dbReference type="InterPro" id="IPR036291">
    <property type="entry name" value="NAD(P)-bd_dom_sf"/>
</dbReference>
<gene>
    <name evidence="3" type="ORF">DF223_07720</name>
</gene>
<comment type="similarity">
    <text evidence="1">Belongs to the short-chain dehydrogenases/reductases (SDR) family.</text>
</comment>
<dbReference type="GO" id="GO:0016616">
    <property type="term" value="F:oxidoreductase activity, acting on the CH-OH group of donors, NAD or NADP as acceptor"/>
    <property type="evidence" value="ECO:0007669"/>
    <property type="project" value="TreeGrafter"/>
</dbReference>
<dbReference type="GO" id="GO:0030497">
    <property type="term" value="P:fatty acid elongation"/>
    <property type="evidence" value="ECO:0007669"/>
    <property type="project" value="TreeGrafter"/>
</dbReference>
<comment type="caution">
    <text evidence="3">The sequence shown here is derived from an EMBL/GenBank/DDBJ whole genome shotgun (WGS) entry which is preliminary data.</text>
</comment>
<sequence length="253" mass="25524">MHTEQGARGVAVITGGSRGIGSATAIAAARAGWSVLITYQSDEHAAGKVVETIRTAGGLSSSIRADMADEDDIAAIFDAADELGTVTAFVANAGIAATQSRVDELTASRVAEILAVNVAGPLLACGHAVRRMSTLRGGAGGGIVLVSSAASRLGGPGEYVDYAASKGAVDTLGVGLAREVAAEGIRVNVVRPGVIDTELHGRNGRPDRAKDLAHTIPMQRPGDAAEVAAAIVWLLSDDASYTTGSILDVAGGR</sequence>
<dbReference type="SUPFAM" id="SSF51735">
    <property type="entry name" value="NAD(P)-binding Rossmann-fold domains"/>
    <property type="match status" value="1"/>
</dbReference>
<dbReference type="Pfam" id="PF13561">
    <property type="entry name" value="adh_short_C2"/>
    <property type="match status" value="1"/>
</dbReference>
<evidence type="ECO:0000313" key="3">
    <source>
        <dbReference type="EMBL" id="PWC07160.1"/>
    </source>
</evidence>
<dbReference type="InterPro" id="IPR020904">
    <property type="entry name" value="Sc_DH/Rdtase_CS"/>
</dbReference>
<dbReference type="InterPro" id="IPR002347">
    <property type="entry name" value="SDR_fam"/>
</dbReference>
<dbReference type="PRINTS" id="PR00081">
    <property type="entry name" value="GDHRDH"/>
</dbReference>
<dbReference type="PANTHER" id="PTHR42760:SF40">
    <property type="entry name" value="3-OXOACYL-[ACYL-CARRIER-PROTEIN] REDUCTASE, CHLOROPLASTIC"/>
    <property type="match status" value="1"/>
</dbReference>
<accession>A0A2U1TEC3</accession>
<dbReference type="PANTHER" id="PTHR42760">
    <property type="entry name" value="SHORT-CHAIN DEHYDROGENASES/REDUCTASES FAMILY MEMBER"/>
    <property type="match status" value="1"/>
</dbReference>
<keyword evidence="2" id="KW-0560">Oxidoreductase</keyword>
<organism evidence="3 4">
    <name type="scientific">Mycetocola zhujimingii</name>
    <dbReference type="NCBI Taxonomy" id="2079792"/>
    <lineage>
        <taxon>Bacteria</taxon>
        <taxon>Bacillati</taxon>
        <taxon>Actinomycetota</taxon>
        <taxon>Actinomycetes</taxon>
        <taxon>Micrococcales</taxon>
        <taxon>Microbacteriaceae</taxon>
        <taxon>Mycetocola</taxon>
    </lineage>
</organism>